<reference evidence="1 2" key="1">
    <citation type="journal article" date="2023" name="Cell">
        <title>Genetic manipulation of Patescibacteria provides mechanistic insights into microbial dark matter and the epibiotic lifestyle.</title>
        <authorList>
            <person name="Wang Y."/>
            <person name="Gallagher L.A."/>
            <person name="Andrade P.A."/>
            <person name="Liu A."/>
            <person name="Humphreys I.R."/>
            <person name="Turkarslan S."/>
            <person name="Cutler K.J."/>
            <person name="Arrieta-Ortiz M.L."/>
            <person name="Li Y."/>
            <person name="Radey M.C."/>
            <person name="McLean J.S."/>
            <person name="Cong Q."/>
            <person name="Baker D."/>
            <person name="Baliga N.S."/>
            <person name="Peterson S.B."/>
            <person name="Mougous J.D."/>
        </authorList>
    </citation>
    <scope>NUCLEOTIDE SEQUENCE [LARGE SCALE GENOMIC DNA]</scope>
    <source>
        <strain evidence="1 2">ML1</strain>
    </source>
</reference>
<evidence type="ECO:0000313" key="2">
    <source>
        <dbReference type="Proteomes" id="UP001177295"/>
    </source>
</evidence>
<evidence type="ECO:0000313" key="1">
    <source>
        <dbReference type="EMBL" id="WIO46401.1"/>
    </source>
</evidence>
<sequence length="77" mass="9009">MKHDLLTLTDSLILQKDVDDLVRLRHIILELYSSEFEVEKLSLIELNEYIDEACAALEENKDPKEIVNLKIRQLQNS</sequence>
<name>A0ABY8WWS0_9BACT</name>
<dbReference type="Proteomes" id="UP001177295">
    <property type="component" value="Chromosome"/>
</dbReference>
<organism evidence="1 2">
    <name type="scientific">Candidatus Southlakia epibionticum</name>
    <dbReference type="NCBI Taxonomy" id="3043284"/>
    <lineage>
        <taxon>Bacteria</taxon>
        <taxon>Candidatus Saccharimonadota</taxon>
        <taxon>Candidatus Saccharimonadia</taxon>
        <taxon>Candidatus Saccharimonadales</taxon>
        <taxon>Candidatus Saccharimonadaceae</taxon>
        <taxon>Candidatus Southlakia</taxon>
    </lineage>
</organism>
<dbReference type="EMBL" id="CP124550">
    <property type="protein sequence ID" value="WIO46401.1"/>
    <property type="molecule type" value="Genomic_DNA"/>
</dbReference>
<keyword evidence="2" id="KW-1185">Reference proteome</keyword>
<dbReference type="RefSeq" id="WP_376753929.1">
    <property type="nucleotide sequence ID" value="NZ_CP124550.1"/>
</dbReference>
<proteinExistence type="predicted"/>
<gene>
    <name evidence="1" type="ORF">SEML1_0804</name>
</gene>
<protein>
    <submittedName>
        <fullName evidence="1">Uncharacterized protein</fullName>
    </submittedName>
</protein>
<accession>A0ABY8WWS0</accession>